<name>A0A4R0J486_9ACTN</name>
<dbReference type="Proteomes" id="UP000294225">
    <property type="component" value="Unassembled WGS sequence"/>
</dbReference>
<protein>
    <submittedName>
        <fullName evidence="3">Uncharacterized protein</fullName>
    </submittedName>
</protein>
<proteinExistence type="predicted"/>
<dbReference type="PROSITE" id="PS51257">
    <property type="entry name" value="PROKAR_LIPOPROTEIN"/>
    <property type="match status" value="1"/>
</dbReference>
<keyword evidence="2" id="KW-0732">Signal</keyword>
<organism evidence="3 4">
    <name type="scientific">Kribbella speibonae</name>
    <dbReference type="NCBI Taxonomy" id="1572660"/>
    <lineage>
        <taxon>Bacteria</taxon>
        <taxon>Bacillati</taxon>
        <taxon>Actinomycetota</taxon>
        <taxon>Actinomycetes</taxon>
        <taxon>Propionibacteriales</taxon>
        <taxon>Kribbellaceae</taxon>
        <taxon>Kribbella</taxon>
    </lineage>
</organism>
<feature type="chain" id="PRO_5020892932" evidence="2">
    <location>
        <begin position="23"/>
        <end position="356"/>
    </location>
</feature>
<sequence>MKRTALGLVSRSLAVMAVLALAACGNDKTPVASDQQGDKSPLAEYMGDGFVSSSGGGFRMAVRAGGAQNPTEEDLAKQRKVEDATVTCMKAAGFEYVAVPPEQNAKSKFSEAFNLPPDKFAEQYGYGISTIDWSKAGADDTNPNTKIRSALSPAAQKAYDKALNGPNATGNGAIVVENGKGDGPSTSGQQDLGCRGKAVKQVYGDGADRSVDFKKFDSLFEDIQALQKRIDTDQRVVDATSAWSDCMADAGHSGLKKVDDPRQQIQQKLDALTGNKPPAKGGPSKTITGPPSFDKVDSAKLSELRKSEIALAVADQKCRASGYEDAYKKVQYAAEKEFVDQHKAELEAYRDETANR</sequence>
<feature type="region of interest" description="Disordered" evidence="1">
    <location>
        <begin position="272"/>
        <end position="294"/>
    </location>
</feature>
<evidence type="ECO:0000313" key="4">
    <source>
        <dbReference type="Proteomes" id="UP000294225"/>
    </source>
</evidence>
<reference evidence="3 4" key="1">
    <citation type="submission" date="2019-02" db="EMBL/GenBank/DDBJ databases">
        <title>Kribbella capetownensis sp. nov. and Kribbella speibonae sp. nov., isolated from soil.</title>
        <authorList>
            <person name="Curtis S.M."/>
            <person name="Norton I."/>
            <person name="Everest G.J."/>
            <person name="Meyers P.R."/>
        </authorList>
    </citation>
    <scope>NUCLEOTIDE SEQUENCE [LARGE SCALE GENOMIC DNA]</scope>
    <source>
        <strain evidence="3 4">YM55</strain>
    </source>
</reference>
<gene>
    <name evidence="3" type="ORF">E0H92_02215</name>
</gene>
<feature type="signal peptide" evidence="2">
    <location>
        <begin position="1"/>
        <end position="22"/>
    </location>
</feature>
<comment type="caution">
    <text evidence="3">The sequence shown here is derived from an EMBL/GenBank/DDBJ whole genome shotgun (WGS) entry which is preliminary data.</text>
</comment>
<evidence type="ECO:0000313" key="3">
    <source>
        <dbReference type="EMBL" id="TCC40537.1"/>
    </source>
</evidence>
<dbReference type="AlphaFoldDB" id="A0A4R0J486"/>
<accession>A0A4R0J486</accession>
<dbReference type="EMBL" id="SJKC01000001">
    <property type="protein sequence ID" value="TCC40537.1"/>
    <property type="molecule type" value="Genomic_DNA"/>
</dbReference>
<evidence type="ECO:0000256" key="1">
    <source>
        <dbReference type="SAM" id="MobiDB-lite"/>
    </source>
</evidence>
<evidence type="ECO:0000256" key="2">
    <source>
        <dbReference type="SAM" id="SignalP"/>
    </source>
</evidence>